<keyword evidence="5" id="KW-0732">Signal</keyword>
<feature type="chain" id="PRO_5012532119" description="Aminomethyltransferase folate-binding domain-containing protein" evidence="5">
    <location>
        <begin position="19"/>
        <end position="551"/>
    </location>
</feature>
<gene>
    <name evidence="6" type="ORF">FisN_20Hh014</name>
</gene>
<dbReference type="EMBL" id="BDSP01000204">
    <property type="protein sequence ID" value="GAX23812.1"/>
    <property type="molecule type" value="Genomic_DNA"/>
</dbReference>
<comment type="subcellular location">
    <subcellularLocation>
        <location evidence="1">Mitochondrion</location>
    </subcellularLocation>
</comment>
<evidence type="ECO:0000256" key="2">
    <source>
        <dbReference type="ARBA" id="ARBA00022946"/>
    </source>
</evidence>
<sequence>MMLLTLFLLLSILAECQGFTSPLSCRSLSSLDRVYSATSLSLSSTSDGNEHKENAYWTSLTSPFPPETPSGLRGEAIIRALQSGRTVVYQPPHNLSFVVRGKGSEHFLNQKLSQRISLSDATFHRAAILNRKGHVLDIVGVASVNATYAVVFPTHLNLQEHWGPTIFPLDQVTVETSPSSFQCISLFSSRHWHVQKVWERWLRQDKQPSRLSRTRTEYFHPTTTQQSSSSPQVILTTPGSIWWPPHTVAASYTMLVSSSTPLQDCLFPDDNAASSSNNSPMWLGEREYQALRIVSGQPSFGASVPFPAATVLEWELSPLVDFEKGCYLGQERVAAQSNNPLPQSLYQIEFLEEENNDFASLQRWPTVNDTVYVLGSNEELIAGKIVEMAEPASQGTPAMLGLAMVKRANSLLRRMEQLELDLPRPQTNDDFSMVESSSGTRDKLDGLEVIVNGELIGRLKTLPFKLLGQDKFLIDDMEESPDEAVVEVEKPEAIDVPKETVEKNNSESMPIPTAKVDSQAERERKEAKMELLRKRAEEALARRQQKKSSAT</sequence>
<name>A0A1Z5KCE9_FISSO</name>
<dbReference type="Proteomes" id="UP000198406">
    <property type="component" value="Unassembled WGS sequence"/>
</dbReference>
<feature type="signal peptide" evidence="5">
    <location>
        <begin position="1"/>
        <end position="18"/>
    </location>
</feature>
<feature type="compositionally biased region" description="Basic and acidic residues" evidence="4">
    <location>
        <begin position="490"/>
        <end position="505"/>
    </location>
</feature>
<accession>A0A1Z5KCE9</accession>
<evidence type="ECO:0000256" key="5">
    <source>
        <dbReference type="SAM" id="SignalP"/>
    </source>
</evidence>
<dbReference type="PANTHER" id="PTHR22602">
    <property type="entry name" value="TRANSFERASE CAF17, MITOCHONDRIAL-RELATED"/>
    <property type="match status" value="1"/>
</dbReference>
<evidence type="ECO:0000256" key="1">
    <source>
        <dbReference type="ARBA" id="ARBA00004173"/>
    </source>
</evidence>
<dbReference type="InParanoid" id="A0A1Z5KCE9"/>
<dbReference type="OrthoDB" id="45660at2759"/>
<protein>
    <recommendedName>
        <fullName evidence="8">Aminomethyltransferase folate-binding domain-containing protein</fullName>
    </recommendedName>
</protein>
<evidence type="ECO:0000256" key="3">
    <source>
        <dbReference type="ARBA" id="ARBA00023128"/>
    </source>
</evidence>
<keyword evidence="3" id="KW-0496">Mitochondrion</keyword>
<evidence type="ECO:0000313" key="7">
    <source>
        <dbReference type="Proteomes" id="UP000198406"/>
    </source>
</evidence>
<reference evidence="6 7" key="1">
    <citation type="journal article" date="2015" name="Plant Cell">
        <title>Oil accumulation by the oleaginous diatom Fistulifera solaris as revealed by the genome and transcriptome.</title>
        <authorList>
            <person name="Tanaka T."/>
            <person name="Maeda Y."/>
            <person name="Veluchamy A."/>
            <person name="Tanaka M."/>
            <person name="Abida H."/>
            <person name="Marechal E."/>
            <person name="Bowler C."/>
            <person name="Muto M."/>
            <person name="Sunaga Y."/>
            <person name="Tanaka M."/>
            <person name="Yoshino T."/>
            <person name="Taniguchi T."/>
            <person name="Fukuda Y."/>
            <person name="Nemoto M."/>
            <person name="Matsumoto M."/>
            <person name="Wong P.S."/>
            <person name="Aburatani S."/>
            <person name="Fujibuchi W."/>
        </authorList>
    </citation>
    <scope>NUCLEOTIDE SEQUENCE [LARGE SCALE GENOMIC DNA]</scope>
    <source>
        <strain evidence="6 7">JPCC DA0580</strain>
    </source>
</reference>
<organism evidence="6 7">
    <name type="scientific">Fistulifera solaris</name>
    <name type="common">Oleaginous diatom</name>
    <dbReference type="NCBI Taxonomy" id="1519565"/>
    <lineage>
        <taxon>Eukaryota</taxon>
        <taxon>Sar</taxon>
        <taxon>Stramenopiles</taxon>
        <taxon>Ochrophyta</taxon>
        <taxon>Bacillariophyta</taxon>
        <taxon>Bacillariophyceae</taxon>
        <taxon>Bacillariophycidae</taxon>
        <taxon>Naviculales</taxon>
        <taxon>Naviculaceae</taxon>
        <taxon>Fistulifera</taxon>
    </lineage>
</organism>
<comment type="caution">
    <text evidence="6">The sequence shown here is derived from an EMBL/GenBank/DDBJ whole genome shotgun (WGS) entry which is preliminary data.</text>
</comment>
<dbReference type="InterPro" id="IPR045179">
    <property type="entry name" value="YgfZ/GcvT"/>
</dbReference>
<dbReference type="SUPFAM" id="SSF103025">
    <property type="entry name" value="Folate-binding domain"/>
    <property type="match status" value="1"/>
</dbReference>
<dbReference type="Gene3D" id="3.30.1360.120">
    <property type="entry name" value="Probable tRNA modification gtpase trme, domain 1"/>
    <property type="match status" value="1"/>
</dbReference>
<feature type="region of interest" description="Disordered" evidence="4">
    <location>
        <begin position="490"/>
        <end position="551"/>
    </location>
</feature>
<feature type="compositionally biased region" description="Basic and acidic residues" evidence="4">
    <location>
        <begin position="518"/>
        <end position="541"/>
    </location>
</feature>
<dbReference type="InterPro" id="IPR027266">
    <property type="entry name" value="TrmE/GcvT-like"/>
</dbReference>
<dbReference type="NCBIfam" id="TIGR03317">
    <property type="entry name" value="ygfZ_signature"/>
    <property type="match status" value="1"/>
</dbReference>
<dbReference type="AlphaFoldDB" id="A0A1Z5KCE9"/>
<dbReference type="InterPro" id="IPR017703">
    <property type="entry name" value="YgfZ/GCV_T_CS"/>
</dbReference>
<dbReference type="PANTHER" id="PTHR22602:SF0">
    <property type="entry name" value="TRANSFERASE CAF17, MITOCHONDRIAL-RELATED"/>
    <property type="match status" value="1"/>
</dbReference>
<keyword evidence="2" id="KW-0809">Transit peptide</keyword>
<evidence type="ECO:0008006" key="8">
    <source>
        <dbReference type="Google" id="ProtNLM"/>
    </source>
</evidence>
<evidence type="ECO:0000256" key="4">
    <source>
        <dbReference type="SAM" id="MobiDB-lite"/>
    </source>
</evidence>
<dbReference type="GO" id="GO:0005739">
    <property type="term" value="C:mitochondrion"/>
    <property type="evidence" value="ECO:0007669"/>
    <property type="project" value="UniProtKB-SubCell"/>
</dbReference>
<proteinExistence type="predicted"/>
<dbReference type="GO" id="GO:0016226">
    <property type="term" value="P:iron-sulfur cluster assembly"/>
    <property type="evidence" value="ECO:0007669"/>
    <property type="project" value="TreeGrafter"/>
</dbReference>
<keyword evidence="7" id="KW-1185">Reference proteome</keyword>
<evidence type="ECO:0000313" key="6">
    <source>
        <dbReference type="EMBL" id="GAX23812.1"/>
    </source>
</evidence>